<organism evidence="1 2">
    <name type="scientific">Citrus sinensis</name>
    <name type="common">Sweet orange</name>
    <name type="synonym">Citrus aurantium var. sinensis</name>
    <dbReference type="NCBI Taxonomy" id="2711"/>
    <lineage>
        <taxon>Eukaryota</taxon>
        <taxon>Viridiplantae</taxon>
        <taxon>Streptophyta</taxon>
        <taxon>Embryophyta</taxon>
        <taxon>Tracheophyta</taxon>
        <taxon>Spermatophyta</taxon>
        <taxon>Magnoliopsida</taxon>
        <taxon>eudicotyledons</taxon>
        <taxon>Gunneridae</taxon>
        <taxon>Pentapetalae</taxon>
        <taxon>rosids</taxon>
        <taxon>malvids</taxon>
        <taxon>Sapindales</taxon>
        <taxon>Rutaceae</taxon>
        <taxon>Aurantioideae</taxon>
        <taxon>Citrus</taxon>
    </lineage>
</organism>
<dbReference type="EMBL" id="CM039170">
    <property type="protein sequence ID" value="KAH9801826.1"/>
    <property type="molecule type" value="Genomic_DNA"/>
</dbReference>
<name>A0ACB8NUM8_CITSI</name>
<protein>
    <submittedName>
        <fullName evidence="1">Uncharacterized protein</fullName>
    </submittedName>
</protein>
<keyword evidence="2" id="KW-1185">Reference proteome</keyword>
<gene>
    <name evidence="1" type="ORF">KPL71_001171</name>
</gene>
<proteinExistence type="predicted"/>
<accession>A0ACB8NUM8</accession>
<comment type="caution">
    <text evidence="1">The sequence shown here is derived from an EMBL/GenBank/DDBJ whole genome shotgun (WGS) entry which is preliminary data.</text>
</comment>
<sequence>MLDTQFTHYQDAVIGTVLTTLHARSVLLTFYPNFNLSLQDTNLSTALKVQVQIQGAEQISFAKIATLHHQLVYRLQNHAVDLPTPEHHYDALMVLADSDKIPTIIQIPRQIPRHELIKLMPLEWISNYEKFYTNTSPIQTTESMFERRVDGTVRMTFQPPPIAPEEPPWLSFTYSAMVTAVQTAQEKLPITGFTPEGYPVTLVDIHKKVNHISLRTDHIESKMDSITSQMQQIYQNLQSKISQLDSELQTMLSHRYYGQEFNQKEKEIRKLKAELEQIESERQRPTLFTTSPPLPPLSPAFHPFAAMLSPIKPQDPSKLVGMTHTLFRNNPLPKPSRSKPHPRPRPEKQPFQPPLSTSEQQPPLCTPLPPQPTPTQAKDKSPMQQYNAQLIPDPSDTDQTSDSNLAVSEDPSEPESESSVETSLSSSDSEKSYADITRILMAQPEETKHAQSSRTDPFFEIPSYIEEDAPEASSAPNRPAQPPNDHKPSNGPWFTFDDIPTSKWRDKLSEMAAWTDLQMLRANATTASVLRELATRFTGSLRDWFDTLGEYRQLQFVQLPNVSTALFVIHEQFIGESTVVFEAVRRDFLNMKCCSLNSKDLDFHYKRMSILFYKLNGFNDPTIKHVFLASLPEELQPDIQRQLTSLNLTIDNISLGKIFQIAKGCLEKLCEQKQFFKELLKDKEPFRSACKKPYLQIKCKKKKDCDCSTKKRKHFKKFKNLDSSPRLKSRRKPYRFFRKRSSSFREQKRRKSSRCFICKKKGHYAKDCPNKKDKAIRLLEHLQATTDCSPHKDEIEFYFSEQEEPTDETVFALQNSSDDSESDEFQTVFHQQLLSLDTTIPIPSIKLHILPSKFQRPIPTIGLLDTGAQRSMLNPDILPSQYWQHSEEIFKAVNGKFFTTQLITKKSIELDLEFSRRSYDQFITACVKLGIFNDSFVFQLHLFVLFQVCQCVRDFIPHVDHHTRQLSALLKKNPPSWNNNHTLAVTTLKQIAQNPPPLKLITDGRRILQTDASDESWGAILLDETDSKEQFHCGIHIIQQFLGIINYIRDFIPHVDHHTRQLSALLKKNPPLWNNNHTLVVTTLKQIAQNPPPLKLITDGRRILQTDASDESWGAILLDETDGKEHFIAHASGHFSDTQIHYHSVFKEILAVKHGIQKFEYHLIGYHFLVRMDNLAFPNIMNFKGKNVPEKMLLRLKHCFSKYDFSVNHIKGGHNLIPDMLSRLAEPEKSLFFISSDYHFPIIFMATSLPSQALTQKTFPLGKTFTTDFAIQEFAKKVVFRFFMKAYLLLDSFPFSTFHPENLFLTGLTLDPSKDIFEDELWYVWCLTVLYATKLIVLITYTLDHLLNHDKSTSLLWTLLEWFSLIPWWRMKLQQLSQFHNLDRLPAPEAKMFTFVFIIHRPYFQHPDTHFFWTQDQVFEWFTTPHPSILEQDDNFLCELNHQPAPHKDISHTSLGPRHDIIMIPTPSAILKSKSTGIIIDEEKPDFTDFLYQDAQDPWEAFLPLSQHL</sequence>
<evidence type="ECO:0000313" key="1">
    <source>
        <dbReference type="EMBL" id="KAH9801826.1"/>
    </source>
</evidence>
<reference evidence="2" key="1">
    <citation type="journal article" date="2023" name="Hortic. Res.">
        <title>A chromosome-level phased genome enabling allele-level studies in sweet orange: a case study on citrus Huanglongbing tolerance.</title>
        <authorList>
            <person name="Wu B."/>
            <person name="Yu Q."/>
            <person name="Deng Z."/>
            <person name="Duan Y."/>
            <person name="Luo F."/>
            <person name="Gmitter F. Jr."/>
        </authorList>
    </citation>
    <scope>NUCLEOTIDE SEQUENCE [LARGE SCALE GENOMIC DNA]</scope>
    <source>
        <strain evidence="2">cv. Valencia</strain>
    </source>
</reference>
<dbReference type="Proteomes" id="UP000829398">
    <property type="component" value="Chromosome 1"/>
</dbReference>
<evidence type="ECO:0000313" key="2">
    <source>
        <dbReference type="Proteomes" id="UP000829398"/>
    </source>
</evidence>